<dbReference type="PANTHER" id="PTHR30086:SF20">
    <property type="entry name" value="ARGININE EXPORTER PROTEIN ARGO-RELATED"/>
    <property type="match status" value="1"/>
</dbReference>
<dbReference type="PANTHER" id="PTHR30086">
    <property type="entry name" value="ARGININE EXPORTER PROTEIN ARGO"/>
    <property type="match status" value="1"/>
</dbReference>
<dbReference type="PIRSF" id="PIRSF006324">
    <property type="entry name" value="LeuE"/>
    <property type="match status" value="1"/>
</dbReference>
<evidence type="ECO:0000313" key="9">
    <source>
        <dbReference type="Proteomes" id="UP000002363"/>
    </source>
</evidence>
<feature type="transmembrane region" description="Helical" evidence="7">
    <location>
        <begin position="75"/>
        <end position="92"/>
    </location>
</feature>
<dbReference type="EMBL" id="CP001918">
    <property type="protein sequence ID" value="ADF61518.1"/>
    <property type="molecule type" value="Genomic_DNA"/>
</dbReference>
<keyword evidence="6 7" id="KW-0472">Membrane</keyword>
<dbReference type="KEGG" id="enc:ECL_01966"/>
<dbReference type="GO" id="GO:0015171">
    <property type="term" value="F:amino acid transmembrane transporter activity"/>
    <property type="evidence" value="ECO:0007669"/>
    <property type="project" value="TreeGrafter"/>
</dbReference>
<dbReference type="GO" id="GO:0005886">
    <property type="term" value="C:plasma membrane"/>
    <property type="evidence" value="ECO:0007669"/>
    <property type="project" value="UniProtKB-SubCell"/>
</dbReference>
<feature type="transmembrane region" description="Helical" evidence="7">
    <location>
        <begin position="6"/>
        <end position="29"/>
    </location>
</feature>
<keyword evidence="4" id="KW-0029">Amino-acid transport</keyword>
<keyword evidence="5 7" id="KW-1133">Transmembrane helix</keyword>
<dbReference type="Proteomes" id="UP000002363">
    <property type="component" value="Chromosome"/>
</dbReference>
<reference evidence="8 9" key="1">
    <citation type="journal article" date="2010" name="J. Bacteriol.">
        <title>Complete genome sequence of Enterobacter cloacae subsp. cloacae type strain ATCC 13047.</title>
        <authorList>
            <person name="Ren Y."/>
            <person name="Ren Y."/>
            <person name="Zhou Z."/>
            <person name="Guo X."/>
            <person name="Li Y."/>
            <person name="Feng L."/>
            <person name="Wang L."/>
        </authorList>
    </citation>
    <scope>NUCLEOTIDE SEQUENCE [LARGE SCALE GENOMIC DNA]</scope>
    <source>
        <strain evidence="9">ATCC 13047 / DSM 30054 / NBRC 13535 / NCTC 10005 / WDCM 00083 / NCDC 279-56</strain>
    </source>
</reference>
<evidence type="ECO:0000256" key="4">
    <source>
        <dbReference type="ARBA" id="ARBA00022970"/>
    </source>
</evidence>
<evidence type="ECO:0000256" key="3">
    <source>
        <dbReference type="ARBA" id="ARBA00022692"/>
    </source>
</evidence>
<keyword evidence="9" id="KW-1185">Reference proteome</keyword>
<dbReference type="RefSeq" id="WP_013096586.1">
    <property type="nucleotide sequence ID" value="NC_014121.1"/>
</dbReference>
<feature type="transmembrane region" description="Helical" evidence="7">
    <location>
        <begin position="41"/>
        <end position="69"/>
    </location>
</feature>
<evidence type="ECO:0000256" key="5">
    <source>
        <dbReference type="ARBA" id="ARBA00022989"/>
    </source>
</evidence>
<dbReference type="AlphaFoldDB" id="A0A0H3CLT0"/>
<evidence type="ECO:0000256" key="2">
    <source>
        <dbReference type="ARBA" id="ARBA00022475"/>
    </source>
</evidence>
<keyword evidence="2" id="KW-1003">Cell membrane</keyword>
<dbReference type="HOGENOM" id="CLU_079569_3_0_6"/>
<evidence type="ECO:0000256" key="1">
    <source>
        <dbReference type="ARBA" id="ARBA00004651"/>
    </source>
</evidence>
<evidence type="ECO:0000313" key="8">
    <source>
        <dbReference type="EMBL" id="ADF61518.1"/>
    </source>
</evidence>
<evidence type="ECO:0000256" key="6">
    <source>
        <dbReference type="ARBA" id="ARBA00023136"/>
    </source>
</evidence>
<dbReference type="OrthoDB" id="9804822at2"/>
<name>A0A0H3CLT0_ENTCC</name>
<gene>
    <name evidence="8" type="ordered locus">ECL_01966</name>
</gene>
<proteinExistence type="predicted"/>
<evidence type="ECO:0000256" key="7">
    <source>
        <dbReference type="SAM" id="Phobius"/>
    </source>
</evidence>
<keyword evidence="4" id="KW-0813">Transport</keyword>
<comment type="subcellular location">
    <subcellularLocation>
        <location evidence="1">Cell membrane</location>
        <topology evidence="1">Multi-pass membrane protein</topology>
    </subcellularLocation>
</comment>
<dbReference type="eggNOG" id="COG1280">
    <property type="taxonomic scope" value="Bacteria"/>
</dbReference>
<keyword evidence="3 7" id="KW-0812">Transmembrane</keyword>
<accession>A0A0H3CLT0</accession>
<dbReference type="InterPro" id="IPR001123">
    <property type="entry name" value="LeuE-type"/>
</dbReference>
<organism evidence="8 9">
    <name type="scientific">Enterobacter cloacae subsp. cloacae (strain ATCC 13047 / DSM 30054 / NBRC 13535 / NCTC 10005 / WDCM 00083 / NCDC 279-56)</name>
    <dbReference type="NCBI Taxonomy" id="716541"/>
    <lineage>
        <taxon>Bacteria</taxon>
        <taxon>Pseudomonadati</taxon>
        <taxon>Pseudomonadota</taxon>
        <taxon>Gammaproteobacteria</taxon>
        <taxon>Enterobacterales</taxon>
        <taxon>Enterobacteriaceae</taxon>
        <taxon>Enterobacter</taxon>
        <taxon>Enterobacter cloacae complex</taxon>
    </lineage>
</organism>
<feature type="transmembrane region" description="Helical" evidence="7">
    <location>
        <begin position="145"/>
        <end position="173"/>
    </location>
</feature>
<dbReference type="EnsemblBacteria" id="ADF61518">
    <property type="protein sequence ID" value="ADF61518"/>
    <property type="gene ID" value="ECL_01966"/>
</dbReference>
<dbReference type="Pfam" id="PF01810">
    <property type="entry name" value="LysE"/>
    <property type="match status" value="1"/>
</dbReference>
<protein>
    <submittedName>
        <fullName evidence="8">Translocator protein, LysE family</fullName>
    </submittedName>
</protein>
<sequence>MPVTDSLLAYILAATLLTLTPGLDTALILRTATVEGGRKAFHAALGIDMGCFIWGALVAFGLGALLAVAEFAYTLLKWCGAAYLCWLGIQLLMRPRQQFSMHPEGAKPTNNWFLRGMLGNVLNPKMGIFYVSFLPQFIPGGHSPVVWTFLLVAIHVVIGTLWSLTLIIATRYAAAVLKKPAVVKWMDRSTGCLFLLFAAKLAMSRR</sequence>
<dbReference type="STRING" id="716541.ECL_01966"/>